<evidence type="ECO:0000313" key="2">
    <source>
        <dbReference type="Proteomes" id="UP000800036"/>
    </source>
</evidence>
<keyword evidence="2" id="KW-1185">Reference proteome</keyword>
<proteinExistence type="predicted"/>
<name>A0A6A5UH56_9PLEO</name>
<sequence>KEKDNYILIIKLRVDSVITTPRELFKELDYTEIESLITEDTFKVLTYDLSIYKGRIFNLRLVREIKGKLTQPYKKSRLVFAGHSDEEKKEILTQSPTIQRMSQRLILAIGPSLMASYGMHCELRDITQAYVQLTDRLTRTLFARPPRELRESFPPRTIFRVVRPLYGVAESGLYWFKTYYNYYKDKLRMETSLYDLCLLITHEGIIMFKIIGL</sequence>
<organism evidence="1 2">
    <name type="scientific">Bimuria novae-zelandiae CBS 107.79</name>
    <dbReference type="NCBI Taxonomy" id="1447943"/>
    <lineage>
        <taxon>Eukaryota</taxon>
        <taxon>Fungi</taxon>
        <taxon>Dikarya</taxon>
        <taxon>Ascomycota</taxon>
        <taxon>Pezizomycotina</taxon>
        <taxon>Dothideomycetes</taxon>
        <taxon>Pleosporomycetidae</taxon>
        <taxon>Pleosporales</taxon>
        <taxon>Massarineae</taxon>
        <taxon>Didymosphaeriaceae</taxon>
        <taxon>Bimuria</taxon>
    </lineage>
</organism>
<dbReference type="AlphaFoldDB" id="A0A6A5UH56"/>
<accession>A0A6A5UH56</accession>
<evidence type="ECO:0000313" key="1">
    <source>
        <dbReference type="EMBL" id="KAF1964533.1"/>
    </source>
</evidence>
<reference evidence="1" key="1">
    <citation type="journal article" date="2020" name="Stud. Mycol.">
        <title>101 Dothideomycetes genomes: a test case for predicting lifestyles and emergence of pathogens.</title>
        <authorList>
            <person name="Haridas S."/>
            <person name="Albert R."/>
            <person name="Binder M."/>
            <person name="Bloem J."/>
            <person name="Labutti K."/>
            <person name="Salamov A."/>
            <person name="Andreopoulos B."/>
            <person name="Baker S."/>
            <person name="Barry K."/>
            <person name="Bills G."/>
            <person name="Bluhm B."/>
            <person name="Cannon C."/>
            <person name="Castanera R."/>
            <person name="Culley D."/>
            <person name="Daum C."/>
            <person name="Ezra D."/>
            <person name="Gonzalez J."/>
            <person name="Henrissat B."/>
            <person name="Kuo A."/>
            <person name="Liang C."/>
            <person name="Lipzen A."/>
            <person name="Lutzoni F."/>
            <person name="Magnuson J."/>
            <person name="Mondo S."/>
            <person name="Nolan M."/>
            <person name="Ohm R."/>
            <person name="Pangilinan J."/>
            <person name="Park H.-J."/>
            <person name="Ramirez L."/>
            <person name="Alfaro M."/>
            <person name="Sun H."/>
            <person name="Tritt A."/>
            <person name="Yoshinaga Y."/>
            <person name="Zwiers L.-H."/>
            <person name="Turgeon B."/>
            <person name="Goodwin S."/>
            <person name="Spatafora J."/>
            <person name="Crous P."/>
            <person name="Grigoriev I."/>
        </authorList>
    </citation>
    <scope>NUCLEOTIDE SEQUENCE</scope>
    <source>
        <strain evidence="1">CBS 107.79</strain>
    </source>
</reference>
<dbReference type="OrthoDB" id="3938585at2759"/>
<dbReference type="EMBL" id="ML976784">
    <property type="protein sequence ID" value="KAF1964533.1"/>
    <property type="molecule type" value="Genomic_DNA"/>
</dbReference>
<evidence type="ECO:0008006" key="3">
    <source>
        <dbReference type="Google" id="ProtNLM"/>
    </source>
</evidence>
<feature type="non-terminal residue" evidence="1">
    <location>
        <position position="1"/>
    </location>
</feature>
<gene>
    <name evidence="1" type="ORF">BU23DRAFT_631042</name>
</gene>
<dbReference type="Proteomes" id="UP000800036">
    <property type="component" value="Unassembled WGS sequence"/>
</dbReference>
<protein>
    <recommendedName>
        <fullName evidence="3">Reverse transcriptase Ty1/copia-type domain-containing protein</fullName>
    </recommendedName>
</protein>